<accession>B8GGT1</accession>
<dbReference type="Proteomes" id="UP000002457">
    <property type="component" value="Chromosome"/>
</dbReference>
<evidence type="ECO:0000313" key="1">
    <source>
        <dbReference type="EMBL" id="ACL16336.1"/>
    </source>
</evidence>
<gene>
    <name evidence="1" type="ordered locus">Mpal_0985</name>
</gene>
<dbReference type="eggNOG" id="arCOG05314">
    <property type="taxonomic scope" value="Archaea"/>
</dbReference>
<protein>
    <submittedName>
        <fullName evidence="1">Uncharacterized protein</fullName>
    </submittedName>
</protein>
<keyword evidence="2" id="KW-1185">Reference proteome</keyword>
<evidence type="ECO:0000313" key="2">
    <source>
        <dbReference type="Proteomes" id="UP000002457"/>
    </source>
</evidence>
<dbReference type="KEGG" id="mpl:Mpal_0985"/>
<sequence length="83" mass="9596">MRELPVQDKQVQCTDTEKVTLDRCRFCVHSRAFQLKNAWVTSPARAYCMRERATNEVDLKQVTAVRCDDHSGEGYRSMMNIIG</sequence>
<dbReference type="OrthoDB" id="113807at2157"/>
<organism evidence="1 2">
    <name type="scientific">Methanosphaerula palustris (strain ATCC BAA-1556 / DSM 19958 / E1-9c)</name>
    <dbReference type="NCBI Taxonomy" id="521011"/>
    <lineage>
        <taxon>Archaea</taxon>
        <taxon>Methanobacteriati</taxon>
        <taxon>Methanobacteriota</taxon>
        <taxon>Stenosarchaea group</taxon>
        <taxon>Methanomicrobia</taxon>
        <taxon>Methanomicrobiales</taxon>
        <taxon>Methanoregulaceae</taxon>
        <taxon>Methanosphaerula</taxon>
    </lineage>
</organism>
<name>B8GGT1_METPE</name>
<dbReference type="STRING" id="521011.Mpal_0985"/>
<proteinExistence type="predicted"/>
<dbReference type="EMBL" id="CP001338">
    <property type="protein sequence ID" value="ACL16336.1"/>
    <property type="molecule type" value="Genomic_DNA"/>
</dbReference>
<dbReference type="AlphaFoldDB" id="B8GGT1"/>
<dbReference type="HOGENOM" id="CLU_2490467_0_0_2"/>
<reference evidence="1 2" key="1">
    <citation type="journal article" date="2015" name="Genome Announc.">
        <title>Complete Genome Sequence of Methanosphaerula palustris E1-9CT, a Hydrogenotrophic Methanogen Isolated from a Minerotrophic Fen Peatland.</title>
        <authorList>
            <person name="Cadillo-Quiroz H."/>
            <person name="Browne P."/>
            <person name="Kyrpides N."/>
            <person name="Woyke T."/>
            <person name="Goodwin L."/>
            <person name="Detter C."/>
            <person name="Yavitt J.B."/>
            <person name="Zinder S.H."/>
        </authorList>
    </citation>
    <scope>NUCLEOTIDE SEQUENCE [LARGE SCALE GENOMIC DNA]</scope>
    <source>
        <strain evidence="2">ATCC BAA-1556 / DSM 19958 / E1-9c</strain>
    </source>
</reference>